<dbReference type="Proteomes" id="UP001466933">
    <property type="component" value="Unassembled WGS sequence"/>
</dbReference>
<name>A0ABU9WAL0_9BURK</name>
<proteinExistence type="predicted"/>
<dbReference type="EMBL" id="JBCPYA010000001">
    <property type="protein sequence ID" value="MEN2469078.1"/>
    <property type="molecule type" value="Genomic_DNA"/>
</dbReference>
<organism evidence="1 2">
    <name type="scientific">Burkholderia theae</name>
    <dbReference type="NCBI Taxonomy" id="3143496"/>
    <lineage>
        <taxon>Bacteria</taxon>
        <taxon>Pseudomonadati</taxon>
        <taxon>Pseudomonadota</taxon>
        <taxon>Betaproteobacteria</taxon>
        <taxon>Burkholderiales</taxon>
        <taxon>Burkholderiaceae</taxon>
        <taxon>Burkholderia</taxon>
    </lineage>
</organism>
<protein>
    <submittedName>
        <fullName evidence="1">Uncharacterized protein</fullName>
    </submittedName>
</protein>
<reference evidence="1 2" key="1">
    <citation type="submission" date="2024-05" db="EMBL/GenBank/DDBJ databases">
        <title>Burkholderia sp. Nov. a novel bacteria isolated from rhizosphere soil of Camellia sinensis.</title>
        <authorList>
            <person name="Dong Y."/>
        </authorList>
    </citation>
    <scope>NUCLEOTIDE SEQUENCE [LARGE SCALE GENOMIC DNA]</scope>
    <source>
        <strain evidence="1 2">GS2Y</strain>
    </source>
</reference>
<evidence type="ECO:0000313" key="2">
    <source>
        <dbReference type="Proteomes" id="UP001466933"/>
    </source>
</evidence>
<accession>A0ABU9WAL0</accession>
<comment type="caution">
    <text evidence="1">The sequence shown here is derived from an EMBL/GenBank/DDBJ whole genome shotgun (WGS) entry which is preliminary data.</text>
</comment>
<sequence>MKGNLVINSYQENELQSNRHECRRRQSRILFSPAFRSPCRALPVRTPIMIEGIVTPQPGLKVYPSDAVVFAEPAAGLARHLRPRVRTGRSADSANRIRGDMLGAFHSAPAAMPAQRVDLSHVLPYETTYFDGRLTVDRNDLDISALLGVDRHVSDELLVSLCGAPAGSDVQTYLDSAGKLTFAVTHPTLIRSENRISVFRTADTRVLELRAIDLADGTVAGLGAAMLWRIVRACDTLDITRISALAMGGRKAPPEPGGPRLYGYYAWPRFGFDAPIPGAHPDEAALFQYFQGYPVGLADGSLRSLRTLYATRVGRDFWRVAGSHRWVTFDVAPHGASVLTLRDYLIEKGIYE</sequence>
<dbReference type="RefSeq" id="WP_226800415.1">
    <property type="nucleotide sequence ID" value="NZ_JBCPYA010000001.1"/>
</dbReference>
<keyword evidence="2" id="KW-1185">Reference proteome</keyword>
<gene>
    <name evidence="1" type="ORF">VOI36_04160</name>
</gene>
<evidence type="ECO:0000313" key="1">
    <source>
        <dbReference type="EMBL" id="MEN2469078.1"/>
    </source>
</evidence>